<protein>
    <submittedName>
        <fullName evidence="1">Uncharacterized protein</fullName>
    </submittedName>
</protein>
<dbReference type="HOGENOM" id="CLU_2478555_0_0_9"/>
<evidence type="ECO:0000313" key="2">
    <source>
        <dbReference type="Proteomes" id="UP000002895"/>
    </source>
</evidence>
<name>I6T5N8_ENTHA</name>
<accession>I6T5N8</accession>
<sequence length="87" mass="9769">MARYAKKNNFTDKIQQILPSKSVKNSGTLVDQDNPKNLLEKLILNTTHPSSQQALTSLTETFGSHSIMYRLLSEKISTHPPLHSSFT</sequence>
<dbReference type="PATRIC" id="fig|768486.3.peg.994"/>
<dbReference type="AlphaFoldDB" id="I6T5N8"/>
<dbReference type="KEGG" id="ehr:EHR_05200"/>
<reference evidence="1 2" key="1">
    <citation type="journal article" date="2012" name="J. Bacteriol.">
        <title>Genome sequence of Enterococcus hirae (Streptococcus faecalis) ATCC 9790, a model organism for the study of ion transport, bioenergetics, and copper homeostasis.</title>
        <authorList>
            <person name="Gaechter T."/>
            <person name="Wunderlin C."/>
            <person name="Schmidheini T."/>
            <person name="Solioz M."/>
        </authorList>
    </citation>
    <scope>NUCLEOTIDE SEQUENCE [LARGE SCALE GENOMIC DNA]</scope>
    <source>
        <strain evidence="2">ATCC 9790 / DSM 20160 / JCM 8729 / LMG 6399 / NBRC 3181 / NCIMB 6459 / NCDO 1258 / NCTC 12367 / WDCM 00089 / R</strain>
    </source>
</reference>
<gene>
    <name evidence="1" type="ordered locus">EHR_05200</name>
</gene>
<organism evidence="1 2">
    <name type="scientific">Enterococcus hirae (strain ATCC 9790 / DSM 20160 / JCM 8729 / LMG 6399 / NBRC 3181 / NCIMB 6459 / NCDO 1258 / NCTC 12367 / WDCM 00089 / R)</name>
    <dbReference type="NCBI Taxonomy" id="768486"/>
    <lineage>
        <taxon>Bacteria</taxon>
        <taxon>Bacillati</taxon>
        <taxon>Bacillota</taxon>
        <taxon>Bacilli</taxon>
        <taxon>Lactobacillales</taxon>
        <taxon>Enterococcaceae</taxon>
        <taxon>Enterococcus</taxon>
    </lineage>
</organism>
<dbReference type="RefSeq" id="WP_014834392.1">
    <property type="nucleotide sequence ID" value="NC_018081.1"/>
</dbReference>
<dbReference type="Proteomes" id="UP000002895">
    <property type="component" value="Chromosome"/>
</dbReference>
<evidence type="ECO:0000313" key="1">
    <source>
        <dbReference type="EMBL" id="AFM69996.1"/>
    </source>
</evidence>
<proteinExistence type="predicted"/>
<keyword evidence="2" id="KW-1185">Reference proteome</keyword>
<dbReference type="EMBL" id="CP003504">
    <property type="protein sequence ID" value="AFM69996.1"/>
    <property type="molecule type" value="Genomic_DNA"/>
</dbReference>